<dbReference type="InterPro" id="IPR050300">
    <property type="entry name" value="GDXG_lipolytic_enzyme"/>
</dbReference>
<dbReference type="AlphaFoldDB" id="A0A6J7H4Q2"/>
<evidence type="ECO:0000313" key="3">
    <source>
        <dbReference type="EMBL" id="CAB4770869.1"/>
    </source>
</evidence>
<evidence type="ECO:0000313" key="6">
    <source>
        <dbReference type="EMBL" id="CAB4996476.1"/>
    </source>
</evidence>
<dbReference type="Pfam" id="PF07859">
    <property type="entry name" value="Abhydrolase_3"/>
    <property type="match status" value="1"/>
</dbReference>
<dbReference type="PANTHER" id="PTHR48081:SF8">
    <property type="entry name" value="ALPHA_BETA HYDROLASE FOLD-3 DOMAIN-CONTAINING PROTEIN-RELATED"/>
    <property type="match status" value="1"/>
</dbReference>
<keyword evidence="1" id="KW-0378">Hydrolase</keyword>
<dbReference type="GO" id="GO:0016787">
    <property type="term" value="F:hydrolase activity"/>
    <property type="evidence" value="ECO:0007669"/>
    <property type="project" value="UniProtKB-KW"/>
</dbReference>
<evidence type="ECO:0000259" key="2">
    <source>
        <dbReference type="Pfam" id="PF07859"/>
    </source>
</evidence>
<dbReference type="Gene3D" id="3.40.50.1820">
    <property type="entry name" value="alpha/beta hydrolase"/>
    <property type="match status" value="1"/>
</dbReference>
<dbReference type="EMBL" id="CAFBOS010000074">
    <property type="protein sequence ID" value="CAB4996476.1"/>
    <property type="molecule type" value="Genomic_DNA"/>
</dbReference>
<dbReference type="InterPro" id="IPR013094">
    <property type="entry name" value="AB_hydrolase_3"/>
</dbReference>
<name>A0A6J7H4Q2_9ZZZZ</name>
<protein>
    <submittedName>
        <fullName evidence="5">Unannotated protein</fullName>
    </submittedName>
</protein>
<reference evidence="5" key="1">
    <citation type="submission" date="2020-05" db="EMBL/GenBank/DDBJ databases">
        <authorList>
            <person name="Chiriac C."/>
            <person name="Salcher M."/>
            <person name="Ghai R."/>
            <person name="Kavagutti S V."/>
        </authorList>
    </citation>
    <scope>NUCLEOTIDE SEQUENCE</scope>
</reference>
<dbReference type="PANTHER" id="PTHR48081">
    <property type="entry name" value="AB HYDROLASE SUPERFAMILY PROTEIN C4A8.06C"/>
    <property type="match status" value="1"/>
</dbReference>
<organism evidence="5">
    <name type="scientific">freshwater metagenome</name>
    <dbReference type="NCBI Taxonomy" id="449393"/>
    <lineage>
        <taxon>unclassified sequences</taxon>
        <taxon>metagenomes</taxon>
        <taxon>ecological metagenomes</taxon>
    </lineage>
</organism>
<dbReference type="EMBL" id="CAFABA010000033">
    <property type="protein sequence ID" value="CAB4826119.1"/>
    <property type="molecule type" value="Genomic_DNA"/>
</dbReference>
<sequence length="361" mass="38343">MLTVHNYAVIPQVAAPTTPMVNDTPTVAAPDVVAGGGLLIFATSRRARRRGRSSGRPGRTRLRLMPSTEFLAFQERMAANPVPPPPASLQELRDRIDAAMSQIPLAPGTRADLVDAGGVSAILCTRDDGEDDPWFVYFHGGGFRLASALAYRAFGTHLAAACGAQVLLVDYSLAPEHPFPAAINDALTAYQWVLERAVPASRIVIGGDSAGGGVTAAMLLACRDRKLPLPAGGVCLSPWVDLVNNAESYAKNTSTDKLFSLTSATDASALYLGDHDRRDPLASPVYGNWGGMPPLLIHVGSGEVLLDDAAALAHRARAAGVRVTHEVYREMPHVWQTNYPAFPEAIDSVDKIAAFIADVTS</sequence>
<dbReference type="InterPro" id="IPR029058">
    <property type="entry name" value="AB_hydrolase_fold"/>
</dbReference>
<dbReference type="SUPFAM" id="SSF53474">
    <property type="entry name" value="alpha/beta-Hydrolases"/>
    <property type="match status" value="1"/>
</dbReference>
<dbReference type="EMBL" id="CAFBMH010000052">
    <property type="protein sequence ID" value="CAB4911350.1"/>
    <property type="molecule type" value="Genomic_DNA"/>
</dbReference>
<evidence type="ECO:0000313" key="5">
    <source>
        <dbReference type="EMBL" id="CAB4911350.1"/>
    </source>
</evidence>
<dbReference type="EMBL" id="CAEZYR010000181">
    <property type="protein sequence ID" value="CAB4770869.1"/>
    <property type="molecule type" value="Genomic_DNA"/>
</dbReference>
<gene>
    <name evidence="3" type="ORF">UFOPK2754_03089</name>
    <name evidence="4" type="ORF">UFOPK3139_01038</name>
    <name evidence="5" type="ORF">UFOPK3543_01525</name>
    <name evidence="6" type="ORF">UFOPK3967_01361</name>
</gene>
<accession>A0A6J7H4Q2</accession>
<evidence type="ECO:0000256" key="1">
    <source>
        <dbReference type="ARBA" id="ARBA00022801"/>
    </source>
</evidence>
<feature type="domain" description="Alpha/beta hydrolase fold-3" evidence="2">
    <location>
        <begin position="135"/>
        <end position="336"/>
    </location>
</feature>
<proteinExistence type="predicted"/>
<evidence type="ECO:0000313" key="4">
    <source>
        <dbReference type="EMBL" id="CAB4826119.1"/>
    </source>
</evidence>